<name>A0A382IKK1_9ZZZZ</name>
<dbReference type="EMBL" id="UINC01067792">
    <property type="protein sequence ID" value="SVB99809.1"/>
    <property type="molecule type" value="Genomic_DNA"/>
</dbReference>
<feature type="non-terminal residue" evidence="1">
    <location>
        <position position="35"/>
    </location>
</feature>
<dbReference type="AlphaFoldDB" id="A0A382IKK1"/>
<sequence>MHIHLERSTSFKILRAKKNTFEQGGAIRFCSGFQP</sequence>
<accession>A0A382IKK1</accession>
<reference evidence="1" key="1">
    <citation type="submission" date="2018-05" db="EMBL/GenBank/DDBJ databases">
        <authorList>
            <person name="Lanie J.A."/>
            <person name="Ng W.-L."/>
            <person name="Kazmierczak K.M."/>
            <person name="Andrzejewski T.M."/>
            <person name="Davidsen T.M."/>
            <person name="Wayne K.J."/>
            <person name="Tettelin H."/>
            <person name="Glass J.I."/>
            <person name="Rusch D."/>
            <person name="Podicherti R."/>
            <person name="Tsui H.-C.T."/>
            <person name="Winkler M.E."/>
        </authorList>
    </citation>
    <scope>NUCLEOTIDE SEQUENCE</scope>
</reference>
<organism evidence="1">
    <name type="scientific">marine metagenome</name>
    <dbReference type="NCBI Taxonomy" id="408172"/>
    <lineage>
        <taxon>unclassified sequences</taxon>
        <taxon>metagenomes</taxon>
        <taxon>ecological metagenomes</taxon>
    </lineage>
</organism>
<evidence type="ECO:0000313" key="1">
    <source>
        <dbReference type="EMBL" id="SVB99809.1"/>
    </source>
</evidence>
<feature type="non-terminal residue" evidence="1">
    <location>
        <position position="1"/>
    </location>
</feature>
<proteinExistence type="predicted"/>
<protein>
    <submittedName>
        <fullName evidence="1">Uncharacterized protein</fullName>
    </submittedName>
</protein>
<gene>
    <name evidence="1" type="ORF">METZ01_LOCUS252663</name>
</gene>